<evidence type="ECO:0000313" key="1">
    <source>
        <dbReference type="EMBL" id="CAD7243058.1"/>
    </source>
</evidence>
<keyword evidence="2" id="KW-1185">Reference proteome</keyword>
<dbReference type="EMBL" id="CAJPEV010000359">
    <property type="protein sequence ID" value="CAG0884437.1"/>
    <property type="molecule type" value="Genomic_DNA"/>
</dbReference>
<accession>A0A7R8X3I9</accession>
<dbReference type="Proteomes" id="UP000677054">
    <property type="component" value="Unassembled WGS sequence"/>
</dbReference>
<organism evidence="1">
    <name type="scientific">Darwinula stevensoni</name>
    <dbReference type="NCBI Taxonomy" id="69355"/>
    <lineage>
        <taxon>Eukaryota</taxon>
        <taxon>Metazoa</taxon>
        <taxon>Ecdysozoa</taxon>
        <taxon>Arthropoda</taxon>
        <taxon>Crustacea</taxon>
        <taxon>Oligostraca</taxon>
        <taxon>Ostracoda</taxon>
        <taxon>Podocopa</taxon>
        <taxon>Podocopida</taxon>
        <taxon>Darwinulocopina</taxon>
        <taxon>Darwinuloidea</taxon>
        <taxon>Darwinulidae</taxon>
        <taxon>Darwinula</taxon>
    </lineage>
</organism>
<protein>
    <submittedName>
        <fullName evidence="1">Uncharacterized protein</fullName>
    </submittedName>
</protein>
<dbReference type="AlphaFoldDB" id="A0A7R8X3I9"/>
<name>A0A7R8X3I9_9CRUS</name>
<sequence>MMILLEDASQQTVDKVKVILRRMGRGDILRKAQETLERNTLEAIITLRNDFNIKDNTFQSAVERSNGVPLHRIEREKVRNSDFQGKSLH</sequence>
<evidence type="ECO:0000313" key="2">
    <source>
        <dbReference type="Proteomes" id="UP000677054"/>
    </source>
</evidence>
<reference evidence="1" key="1">
    <citation type="submission" date="2020-11" db="EMBL/GenBank/DDBJ databases">
        <authorList>
            <person name="Tran Van P."/>
        </authorList>
    </citation>
    <scope>NUCLEOTIDE SEQUENCE</scope>
</reference>
<gene>
    <name evidence="1" type="ORF">DSTB1V02_LOCUS2995</name>
</gene>
<proteinExistence type="predicted"/>
<dbReference type="EMBL" id="LR899876">
    <property type="protein sequence ID" value="CAD7243058.1"/>
    <property type="molecule type" value="Genomic_DNA"/>
</dbReference>